<keyword evidence="3" id="KW-0057">Aromatic amino acid biosynthesis</keyword>
<feature type="binding site" evidence="3">
    <location>
        <position position="169"/>
    </location>
    <ligand>
        <name>anthranilate</name>
        <dbReference type="ChEBI" id="CHEBI:16567"/>
        <label>2</label>
    </ligand>
</feature>
<keyword evidence="3" id="KW-0028">Amino-acid biosynthesis</keyword>
<dbReference type="InterPro" id="IPR005940">
    <property type="entry name" value="Anthranilate_Pribosyl_Tfrase"/>
</dbReference>
<dbReference type="GO" id="GO:0000162">
    <property type="term" value="P:L-tryptophan biosynthetic process"/>
    <property type="evidence" value="ECO:0007669"/>
    <property type="project" value="UniProtKB-UniRule"/>
</dbReference>
<dbReference type="HAMAP" id="MF_00211">
    <property type="entry name" value="TrpD"/>
    <property type="match status" value="1"/>
</dbReference>
<protein>
    <recommendedName>
        <fullName evidence="3">Anthranilate phosphoribosyltransferase</fullName>
        <ecNumber evidence="3">2.4.2.18</ecNumber>
    </recommendedName>
</protein>
<comment type="caution">
    <text evidence="3">Lacks conserved residue(s) required for the propagation of feature annotation.</text>
</comment>
<evidence type="ECO:0000256" key="2">
    <source>
        <dbReference type="ARBA" id="ARBA00022679"/>
    </source>
</evidence>
<feature type="binding site" evidence="3">
    <location>
        <position position="123"/>
    </location>
    <ligand>
        <name>5-phospho-alpha-D-ribose 1-diphosphate</name>
        <dbReference type="ChEBI" id="CHEBI:58017"/>
    </ligand>
</feature>
<feature type="domain" description="Glycosyl transferase family 3" evidence="4">
    <location>
        <begin position="77"/>
        <end position="325"/>
    </location>
</feature>
<comment type="cofactor">
    <cofactor evidence="3">
        <name>Mg(2+)</name>
        <dbReference type="ChEBI" id="CHEBI:18420"/>
    </cofactor>
    <text evidence="3">Binds 2 magnesium ions per monomer.</text>
</comment>
<feature type="domain" description="Glycosyl transferase family 3 N-terminal" evidence="5">
    <location>
        <begin position="8"/>
        <end position="67"/>
    </location>
</feature>
<evidence type="ECO:0000256" key="1">
    <source>
        <dbReference type="ARBA" id="ARBA00022676"/>
    </source>
</evidence>
<comment type="function">
    <text evidence="3">Catalyzes the transfer of the phosphoribosyl group of 5-phosphorylribose-1-pyrophosphate (PRPP) to anthranilate to yield N-(5'-phosphoribosyl)-anthranilate (PRA).</text>
</comment>
<dbReference type="Pfam" id="PF02885">
    <property type="entry name" value="Glycos_trans_3N"/>
    <property type="match status" value="1"/>
</dbReference>
<dbReference type="AlphaFoldDB" id="A0A194ALC5"/>
<feature type="binding site" evidence="3">
    <location>
        <position position="228"/>
    </location>
    <ligand>
        <name>Mg(2+)</name>
        <dbReference type="ChEBI" id="CHEBI:18420"/>
        <label>2</label>
    </ligand>
</feature>
<keyword evidence="3" id="KW-0479">Metal-binding</keyword>
<feature type="binding site" evidence="3">
    <location>
        <begin position="111"/>
        <end position="119"/>
    </location>
    <ligand>
        <name>5-phospho-alpha-D-ribose 1-diphosphate</name>
        <dbReference type="ChEBI" id="CHEBI:58017"/>
    </ligand>
</feature>
<feature type="binding site" evidence="3">
    <location>
        <position position="95"/>
    </location>
    <ligand>
        <name>Mg(2+)</name>
        <dbReference type="ChEBI" id="CHEBI:18420"/>
        <label>1</label>
    </ligand>
</feature>
<keyword evidence="3" id="KW-0822">Tryptophan biosynthesis</keyword>
<dbReference type="InterPro" id="IPR017459">
    <property type="entry name" value="Glycosyl_Trfase_fam3_N_dom"/>
</dbReference>
<organism evidence="6 7">
    <name type="scientific">Desulfoplanes formicivorans</name>
    <dbReference type="NCBI Taxonomy" id="1592317"/>
    <lineage>
        <taxon>Bacteria</taxon>
        <taxon>Pseudomonadati</taxon>
        <taxon>Thermodesulfobacteriota</taxon>
        <taxon>Desulfovibrionia</taxon>
        <taxon>Desulfovibrionales</taxon>
        <taxon>Desulfoplanaceae</taxon>
        <taxon>Desulfoplanes</taxon>
    </lineage>
</organism>
<dbReference type="SUPFAM" id="SSF47648">
    <property type="entry name" value="Nucleoside phosphorylase/phosphoribosyltransferase N-terminal domain"/>
    <property type="match status" value="1"/>
</dbReference>
<dbReference type="InterPro" id="IPR036320">
    <property type="entry name" value="Glycosyl_Trfase_fam3_N_dom_sf"/>
</dbReference>
<dbReference type="PANTHER" id="PTHR43285">
    <property type="entry name" value="ANTHRANILATE PHOSPHORIBOSYLTRANSFERASE"/>
    <property type="match status" value="1"/>
</dbReference>
<dbReference type="GO" id="GO:0000287">
    <property type="term" value="F:magnesium ion binding"/>
    <property type="evidence" value="ECO:0007669"/>
    <property type="project" value="UniProtKB-UniRule"/>
</dbReference>
<dbReference type="Gene3D" id="3.40.1030.10">
    <property type="entry name" value="Nucleoside phosphorylase/phosphoribosyltransferase catalytic domain"/>
    <property type="match status" value="1"/>
</dbReference>
<evidence type="ECO:0000256" key="3">
    <source>
        <dbReference type="HAMAP-Rule" id="MF_00211"/>
    </source>
</evidence>
<evidence type="ECO:0000259" key="4">
    <source>
        <dbReference type="Pfam" id="PF00591"/>
    </source>
</evidence>
<dbReference type="SUPFAM" id="SSF52418">
    <property type="entry name" value="Nucleoside phosphorylase/phosphoribosyltransferase catalytic domain"/>
    <property type="match status" value="1"/>
</dbReference>
<accession>A0A194ALC5</accession>
<comment type="subunit">
    <text evidence="3">Homodimer.</text>
</comment>
<dbReference type="InterPro" id="IPR035902">
    <property type="entry name" value="Nuc_phospho_transferase"/>
</dbReference>
<keyword evidence="2 3" id="KW-0808">Transferase</keyword>
<comment type="catalytic activity">
    <reaction evidence="3">
        <text>N-(5-phospho-beta-D-ribosyl)anthranilate + diphosphate = 5-phospho-alpha-D-ribose 1-diphosphate + anthranilate</text>
        <dbReference type="Rhea" id="RHEA:11768"/>
        <dbReference type="ChEBI" id="CHEBI:16567"/>
        <dbReference type="ChEBI" id="CHEBI:18277"/>
        <dbReference type="ChEBI" id="CHEBI:33019"/>
        <dbReference type="ChEBI" id="CHEBI:58017"/>
        <dbReference type="EC" id="2.4.2.18"/>
    </reaction>
</comment>
<dbReference type="InterPro" id="IPR000312">
    <property type="entry name" value="Glycosyl_Trfase_fam3"/>
</dbReference>
<dbReference type="UniPathway" id="UPA00035">
    <property type="reaction ID" value="UER00041"/>
</dbReference>
<feature type="binding site" evidence="3">
    <location>
        <begin position="93"/>
        <end position="96"/>
    </location>
    <ligand>
        <name>5-phospho-alpha-D-ribose 1-diphosphate</name>
        <dbReference type="ChEBI" id="CHEBI:58017"/>
    </ligand>
</feature>
<feature type="binding site" evidence="3">
    <location>
        <position position="83"/>
    </location>
    <ligand>
        <name>anthranilate</name>
        <dbReference type="ChEBI" id="CHEBI:16567"/>
        <label>1</label>
    </ligand>
</feature>
<dbReference type="OrthoDB" id="9806430at2"/>
<feature type="binding site" evidence="3">
    <location>
        <position position="114"/>
    </location>
    <ligand>
        <name>anthranilate</name>
        <dbReference type="ChEBI" id="CHEBI:16567"/>
        <label>1</label>
    </ligand>
</feature>
<proteinExistence type="inferred from homology"/>
<feature type="binding site" evidence="3">
    <location>
        <position position="83"/>
    </location>
    <ligand>
        <name>5-phospho-alpha-D-ribose 1-diphosphate</name>
        <dbReference type="ChEBI" id="CHEBI:58017"/>
    </ligand>
</feature>
<comment type="similarity">
    <text evidence="3">Belongs to the anthranilate phosphoribosyltransferase family.</text>
</comment>
<feature type="binding site" evidence="3">
    <location>
        <begin position="86"/>
        <end position="87"/>
    </location>
    <ligand>
        <name>5-phospho-alpha-D-ribose 1-diphosphate</name>
        <dbReference type="ChEBI" id="CHEBI:58017"/>
    </ligand>
</feature>
<feature type="binding site" evidence="3">
    <location>
        <position position="91"/>
    </location>
    <ligand>
        <name>5-phospho-alpha-D-ribose 1-diphosphate</name>
        <dbReference type="ChEBI" id="CHEBI:58017"/>
    </ligand>
</feature>
<dbReference type="STRING" id="1592317.DPF_2200"/>
<dbReference type="Pfam" id="PF00591">
    <property type="entry name" value="Glycos_transf_3"/>
    <property type="match status" value="1"/>
</dbReference>
<evidence type="ECO:0000259" key="5">
    <source>
        <dbReference type="Pfam" id="PF02885"/>
    </source>
</evidence>
<comment type="pathway">
    <text evidence="3">Amino-acid biosynthesis; L-tryptophan biosynthesis; L-tryptophan from chorismate: step 2/5.</text>
</comment>
<dbReference type="EC" id="2.4.2.18" evidence="3"/>
<evidence type="ECO:0000313" key="6">
    <source>
        <dbReference type="EMBL" id="GAU09474.1"/>
    </source>
</evidence>
<evidence type="ECO:0000313" key="7">
    <source>
        <dbReference type="Proteomes" id="UP000095200"/>
    </source>
</evidence>
<dbReference type="GO" id="GO:0005829">
    <property type="term" value="C:cytosol"/>
    <property type="evidence" value="ECO:0007669"/>
    <property type="project" value="TreeGrafter"/>
</dbReference>
<keyword evidence="7" id="KW-1185">Reference proteome</keyword>
<name>A0A194ALC5_9BACT</name>
<keyword evidence="1 3" id="KW-0328">Glycosyltransferase</keyword>
<dbReference type="Proteomes" id="UP000095200">
    <property type="component" value="Unassembled WGS sequence"/>
</dbReference>
<dbReference type="Gene3D" id="1.20.970.10">
    <property type="entry name" value="Transferase, Pyrimidine Nucleoside Phosphorylase, Chain C"/>
    <property type="match status" value="1"/>
</dbReference>
<dbReference type="RefSeq" id="WP_069859695.1">
    <property type="nucleotide sequence ID" value="NZ_BDFE01000017.1"/>
</dbReference>
<comment type="caution">
    <text evidence="6">The sequence shown here is derived from an EMBL/GenBank/DDBJ whole genome shotgun (WGS) entry which is preliminary data.</text>
</comment>
<feature type="binding site" evidence="3">
    <location>
        <position position="227"/>
    </location>
    <ligand>
        <name>Mg(2+)</name>
        <dbReference type="ChEBI" id="CHEBI:18420"/>
        <label>2</label>
    </ligand>
</feature>
<reference evidence="7" key="1">
    <citation type="submission" date="2016-06" db="EMBL/GenBank/DDBJ databases">
        <title>Draft genome sequence of Desulfoplanes formicivorans strain Pf12B.</title>
        <authorList>
            <person name="Watanabe M."/>
            <person name="Kojima H."/>
            <person name="Fukui M."/>
        </authorList>
    </citation>
    <scope>NUCLEOTIDE SEQUENCE [LARGE SCALE GENOMIC DNA]</scope>
    <source>
        <strain evidence="7">Pf12B</strain>
    </source>
</reference>
<dbReference type="EMBL" id="BDFE01000017">
    <property type="protein sequence ID" value="GAU09474.1"/>
    <property type="molecule type" value="Genomic_DNA"/>
</dbReference>
<dbReference type="NCBIfam" id="TIGR01245">
    <property type="entry name" value="trpD"/>
    <property type="match status" value="1"/>
</dbReference>
<feature type="binding site" evidence="3">
    <location>
        <position position="228"/>
    </location>
    <ligand>
        <name>Mg(2+)</name>
        <dbReference type="ChEBI" id="CHEBI:18420"/>
        <label>1</label>
    </ligand>
</feature>
<keyword evidence="3" id="KW-0460">Magnesium</keyword>
<dbReference type="PANTHER" id="PTHR43285:SF2">
    <property type="entry name" value="ANTHRANILATE PHOSPHORIBOSYLTRANSFERASE"/>
    <property type="match status" value="1"/>
</dbReference>
<sequence length="333" mass="35281">MATTIHTILDHLKNGNDLTPQMGRQAFGALLRGELEPAQAGALLLGLSMKGETAEELGEAVNMALEQARIIPDLTEKRIDTCGTGGDGKNSFNCSTAVSLFLADMGYKVVKHGNKGVSSKCGSADIVKALGFPFVSSPEEAHAELAKRNFVFLFAPQFHPAFRYVAPIRQALGIRTLFNLVGPLINPALPTHQLMGVPSPDFAPLMATVLAKRGIKAAVVHGAGGFDELTPCGICQVIMVANGKTTTSSFDPMPLGFERCAPEDLQCSGPEDALEKQKLILAGTGPKAMQDMVALNLGMAIHILEEGVSMAEAMHQARTKVHEGVTEVLSHAS</sequence>
<dbReference type="GO" id="GO:0004048">
    <property type="term" value="F:anthranilate phosphoribosyltransferase activity"/>
    <property type="evidence" value="ECO:0007669"/>
    <property type="project" value="UniProtKB-UniRule"/>
</dbReference>
<gene>
    <name evidence="3" type="primary">trpD</name>
    <name evidence="6" type="ORF">DPF_2200</name>
</gene>